<feature type="repeat" description="WD" evidence="3">
    <location>
        <begin position="678"/>
        <end position="711"/>
    </location>
</feature>
<evidence type="ECO:0000259" key="4">
    <source>
        <dbReference type="PROSITE" id="PS50837"/>
    </source>
</evidence>
<dbReference type="CDD" id="cd00200">
    <property type="entry name" value="WD40"/>
    <property type="match status" value="2"/>
</dbReference>
<organism evidence="5 6">
    <name type="scientific">Melanomma pulvis-pyrius CBS 109.77</name>
    <dbReference type="NCBI Taxonomy" id="1314802"/>
    <lineage>
        <taxon>Eukaryota</taxon>
        <taxon>Fungi</taxon>
        <taxon>Dikarya</taxon>
        <taxon>Ascomycota</taxon>
        <taxon>Pezizomycotina</taxon>
        <taxon>Dothideomycetes</taxon>
        <taxon>Pleosporomycetidae</taxon>
        <taxon>Pleosporales</taxon>
        <taxon>Melanommataceae</taxon>
        <taxon>Melanomma</taxon>
    </lineage>
</organism>
<keyword evidence="2" id="KW-0677">Repeat</keyword>
<keyword evidence="1 3" id="KW-0853">WD repeat</keyword>
<dbReference type="PANTHER" id="PTHR19848:SF8">
    <property type="entry name" value="F-BOX AND WD REPEAT DOMAIN CONTAINING 7"/>
    <property type="match status" value="1"/>
</dbReference>
<dbReference type="InterPro" id="IPR036322">
    <property type="entry name" value="WD40_repeat_dom_sf"/>
</dbReference>
<dbReference type="InterPro" id="IPR020472">
    <property type="entry name" value="WD40_PAC1"/>
</dbReference>
<reference evidence="5" key="1">
    <citation type="journal article" date="2020" name="Stud. Mycol.">
        <title>101 Dothideomycetes genomes: a test case for predicting lifestyles and emergence of pathogens.</title>
        <authorList>
            <person name="Haridas S."/>
            <person name="Albert R."/>
            <person name="Binder M."/>
            <person name="Bloem J."/>
            <person name="Labutti K."/>
            <person name="Salamov A."/>
            <person name="Andreopoulos B."/>
            <person name="Baker S."/>
            <person name="Barry K."/>
            <person name="Bills G."/>
            <person name="Bluhm B."/>
            <person name="Cannon C."/>
            <person name="Castanera R."/>
            <person name="Culley D."/>
            <person name="Daum C."/>
            <person name="Ezra D."/>
            <person name="Gonzalez J."/>
            <person name="Henrissat B."/>
            <person name="Kuo A."/>
            <person name="Liang C."/>
            <person name="Lipzen A."/>
            <person name="Lutzoni F."/>
            <person name="Magnuson J."/>
            <person name="Mondo S."/>
            <person name="Nolan M."/>
            <person name="Ohm R."/>
            <person name="Pangilinan J."/>
            <person name="Park H.-J."/>
            <person name="Ramirez L."/>
            <person name="Alfaro M."/>
            <person name="Sun H."/>
            <person name="Tritt A."/>
            <person name="Yoshinaga Y."/>
            <person name="Zwiers L.-H."/>
            <person name="Turgeon B."/>
            <person name="Goodwin S."/>
            <person name="Spatafora J."/>
            <person name="Crous P."/>
            <person name="Grigoriev I."/>
        </authorList>
    </citation>
    <scope>NUCLEOTIDE SEQUENCE</scope>
    <source>
        <strain evidence="5">CBS 109.77</strain>
    </source>
</reference>
<accession>A0A6A6X2F4</accession>
<dbReference type="InterPro" id="IPR015943">
    <property type="entry name" value="WD40/YVTN_repeat-like_dom_sf"/>
</dbReference>
<evidence type="ECO:0000256" key="3">
    <source>
        <dbReference type="PROSITE-ProRule" id="PRU00221"/>
    </source>
</evidence>
<name>A0A6A6X2F4_9PLEO</name>
<dbReference type="PRINTS" id="PR00320">
    <property type="entry name" value="GPROTEINBRPT"/>
</dbReference>
<dbReference type="InterPro" id="IPR027417">
    <property type="entry name" value="P-loop_NTPase"/>
</dbReference>
<keyword evidence="6" id="KW-1185">Reference proteome</keyword>
<dbReference type="InterPro" id="IPR001680">
    <property type="entry name" value="WD40_rpt"/>
</dbReference>
<protein>
    <submittedName>
        <fullName evidence="5">WD40 repeat-like protein</fullName>
    </submittedName>
</protein>
<evidence type="ECO:0000313" key="5">
    <source>
        <dbReference type="EMBL" id="KAF2790690.1"/>
    </source>
</evidence>
<evidence type="ECO:0000256" key="2">
    <source>
        <dbReference type="ARBA" id="ARBA00022737"/>
    </source>
</evidence>
<dbReference type="SUPFAM" id="SSF52540">
    <property type="entry name" value="P-loop containing nucleoside triphosphate hydrolases"/>
    <property type="match status" value="1"/>
</dbReference>
<dbReference type="EMBL" id="MU002060">
    <property type="protein sequence ID" value="KAF2790690.1"/>
    <property type="molecule type" value="Genomic_DNA"/>
</dbReference>
<dbReference type="PANTHER" id="PTHR19848">
    <property type="entry name" value="WD40 REPEAT PROTEIN"/>
    <property type="match status" value="1"/>
</dbReference>
<dbReference type="Pfam" id="PF00400">
    <property type="entry name" value="WD40"/>
    <property type="match status" value="13"/>
</dbReference>
<dbReference type="OrthoDB" id="538223at2759"/>
<dbReference type="InterPro" id="IPR007111">
    <property type="entry name" value="NACHT_NTPase"/>
</dbReference>
<dbReference type="PROSITE" id="PS50082">
    <property type="entry name" value="WD_REPEATS_2"/>
    <property type="match status" value="10"/>
</dbReference>
<proteinExistence type="predicted"/>
<dbReference type="SMART" id="SM00320">
    <property type="entry name" value="WD40"/>
    <property type="match status" value="13"/>
</dbReference>
<dbReference type="InterPro" id="IPR019775">
    <property type="entry name" value="WD40_repeat_CS"/>
</dbReference>
<dbReference type="InterPro" id="IPR056884">
    <property type="entry name" value="NPHP3-like_N"/>
</dbReference>
<sequence length="1259" mass="139134">MAHIDNQGSVANLAGHNININNQYISHSNESSQENDQKCIQHLRLTVSDPRDDKKTIEDAKGGLLEDSYCWILEHPDFQQWRNEQQSKLLWIEGGPGKGKTMLLCGIINELHKSIPETALLSYFFCQAANPRSNSATAVVRGLLYLLVKKQPSLVSHIRKKYDDAGKAVFEAANAWAALSEIFTNILQDPSLNTTYLIVDGLDECVTDLPKLLDFVTEQLSTSCPIKWIVSSRSWPNIEERLERAGCKVRLSLELNAESVSTAVGRFIQHKVHRLAEQKKYNNKIRDAVLNYLTLNADNTFLWVALVCKTLNDTSRWNAVDKLNAFPHGLESLYRRMIQQICSLDDADLCKQILASVATVYQPITLKELTSLVKMPDSMADDPVSMREIVDLCGSFLTIRENTIYFVHQSAKDFLFTHAFSNVFPFGREGAHYAIFSRSLQVMSDRLKRDIYSLGALGYPIEQVEQPDPDPLAALRYSCIYWIDHFHDSARKTVSLRDLDAVEVFLRKKYLNWLEALSLCKSMSKGMISMAKLEALVQACFTQTAQSRIPITITNSSSTQRDAAALVELVRDASRFIMYHRAGIENSPLQAYVSALLFSPARSVIRKVFEQEQPDWFIVKPALSDRWSACLQTLDHGGCVESVAFSHNSTWLASASSDCVKIWNTISGTCLRLLEGHTSVVFSHDSARLASASTNYTVKIWDVSSGACLQTLDHGGYVNSVAFSHNSTWLASASSDCVKIWNASGACLRTLHCYSLNISSIAFSHDSTQLASASTSSTVKIWNVSSGKCLRTLEGHTPVAFSHDSTWLASASSDFTVKIWDARGACLQTLRGHTGFVYSVAFSQDSSQLASASSDLTLKLWKVSSGKCLQTFKGHSSHISSVAFSHESTRLASASYDNTVKIWDARSTCLETREDHSDSVHAVAFSPDSAWLASASTDCTAKIWDVSSGVCLQTLKGHKRCISSVVFSHNSTQVASASHDCTVKIWNASSGKCLQTLEGHNNRVTSVVFSHNSSQLASTSEDFTVKIWKVSSGKCLHTLYWDSVYIRSTAFSHDSTQLAIAYSNGIVMIWNTANGKRLHMLMGHKAGINSIVFSHNSTKLASASDDCTVKIWNASSGVCLQTLKGHENCTSSVAFSQDSSQLASASTDLTVKIWSASSGACLQTLKVDTVFTSLSFDNTGLYLHTEYGTLTLDTPTTTEPQTASYQGLAVRRDRTWITHDSKNLVWLPSEYRPICIAVSGKTIVFGIRAGRVWMCTSLA</sequence>
<dbReference type="Pfam" id="PF24883">
    <property type="entry name" value="NPHP3_N"/>
    <property type="match status" value="1"/>
</dbReference>
<feature type="repeat" description="WD" evidence="3">
    <location>
        <begin position="830"/>
        <end position="871"/>
    </location>
</feature>
<feature type="repeat" description="WD" evidence="3">
    <location>
        <begin position="872"/>
        <end position="907"/>
    </location>
</feature>
<feature type="repeat" description="WD" evidence="3">
    <location>
        <begin position="997"/>
        <end position="1038"/>
    </location>
</feature>
<dbReference type="Proteomes" id="UP000799757">
    <property type="component" value="Unassembled WGS sequence"/>
</dbReference>
<dbReference type="PROSITE" id="PS00678">
    <property type="entry name" value="WD_REPEATS_1"/>
    <property type="match status" value="5"/>
</dbReference>
<feature type="repeat" description="WD" evidence="3">
    <location>
        <begin position="1081"/>
        <end position="1122"/>
    </location>
</feature>
<gene>
    <name evidence="5" type="ORF">K505DRAFT_377354</name>
</gene>
<feature type="repeat" description="WD" evidence="3">
    <location>
        <begin position="913"/>
        <end position="954"/>
    </location>
</feature>
<dbReference type="PROSITE" id="PS50294">
    <property type="entry name" value="WD_REPEATS_REGION"/>
    <property type="match status" value="8"/>
</dbReference>
<dbReference type="PROSITE" id="PS50837">
    <property type="entry name" value="NACHT"/>
    <property type="match status" value="1"/>
</dbReference>
<dbReference type="SUPFAM" id="SSF50978">
    <property type="entry name" value="WD40 repeat-like"/>
    <property type="match status" value="3"/>
</dbReference>
<dbReference type="AlphaFoldDB" id="A0A6A6X2F4"/>
<dbReference type="Gene3D" id="2.130.10.10">
    <property type="entry name" value="YVTN repeat-like/Quinoprotein amine dehydrogenase"/>
    <property type="match status" value="6"/>
</dbReference>
<evidence type="ECO:0000313" key="6">
    <source>
        <dbReference type="Proteomes" id="UP000799757"/>
    </source>
</evidence>
<evidence type="ECO:0000256" key="1">
    <source>
        <dbReference type="ARBA" id="ARBA00022574"/>
    </source>
</evidence>
<dbReference type="Gene3D" id="3.40.50.300">
    <property type="entry name" value="P-loop containing nucleotide triphosphate hydrolases"/>
    <property type="match status" value="1"/>
</dbReference>
<feature type="repeat" description="WD" evidence="3">
    <location>
        <begin position="799"/>
        <end position="821"/>
    </location>
</feature>
<feature type="domain" description="NACHT" evidence="4">
    <location>
        <begin position="88"/>
        <end position="313"/>
    </location>
</feature>
<dbReference type="FunFam" id="3.40.50.300:FF:001638">
    <property type="entry name" value="NACHT and WD40 domain protein"/>
    <property type="match status" value="1"/>
</dbReference>
<feature type="repeat" description="WD" evidence="3">
    <location>
        <begin position="955"/>
        <end position="996"/>
    </location>
</feature>
<feature type="repeat" description="WD" evidence="3">
    <location>
        <begin position="1123"/>
        <end position="1164"/>
    </location>
</feature>
<feature type="repeat" description="WD" evidence="3">
    <location>
        <begin position="751"/>
        <end position="792"/>
    </location>
</feature>